<accession>A0A9D6Z2C1</accession>
<dbReference type="Proteomes" id="UP000807825">
    <property type="component" value="Unassembled WGS sequence"/>
</dbReference>
<organism evidence="2 3">
    <name type="scientific">Desulfomonile tiedjei</name>
    <dbReference type="NCBI Taxonomy" id="2358"/>
    <lineage>
        <taxon>Bacteria</taxon>
        <taxon>Pseudomonadati</taxon>
        <taxon>Thermodesulfobacteriota</taxon>
        <taxon>Desulfomonilia</taxon>
        <taxon>Desulfomonilales</taxon>
        <taxon>Desulfomonilaceae</taxon>
        <taxon>Desulfomonile</taxon>
    </lineage>
</organism>
<evidence type="ECO:0000256" key="1">
    <source>
        <dbReference type="SAM" id="MobiDB-lite"/>
    </source>
</evidence>
<reference evidence="2" key="1">
    <citation type="submission" date="2020-07" db="EMBL/GenBank/DDBJ databases">
        <title>Huge and variable diversity of episymbiotic CPR bacteria and DPANN archaea in groundwater ecosystems.</title>
        <authorList>
            <person name="He C.Y."/>
            <person name="Keren R."/>
            <person name="Whittaker M."/>
            <person name="Farag I.F."/>
            <person name="Doudna J."/>
            <person name="Cate J.H.D."/>
            <person name="Banfield J.F."/>
        </authorList>
    </citation>
    <scope>NUCLEOTIDE SEQUENCE</scope>
    <source>
        <strain evidence="2">NC_groundwater_1664_Pr3_B-0.1um_52_9</strain>
    </source>
</reference>
<evidence type="ECO:0000313" key="3">
    <source>
        <dbReference type="Proteomes" id="UP000807825"/>
    </source>
</evidence>
<feature type="region of interest" description="Disordered" evidence="1">
    <location>
        <begin position="24"/>
        <end position="61"/>
    </location>
</feature>
<proteinExistence type="predicted"/>
<gene>
    <name evidence="2" type="ORF">HY912_03085</name>
</gene>
<evidence type="ECO:0000313" key="2">
    <source>
        <dbReference type="EMBL" id="MBI5248457.1"/>
    </source>
</evidence>
<name>A0A9D6Z2C1_9BACT</name>
<protein>
    <submittedName>
        <fullName evidence="2">Uncharacterized protein</fullName>
    </submittedName>
</protein>
<comment type="caution">
    <text evidence="2">The sequence shown here is derived from an EMBL/GenBank/DDBJ whole genome shotgun (WGS) entry which is preliminary data.</text>
</comment>
<dbReference type="AlphaFoldDB" id="A0A9D6Z2C1"/>
<sequence>MLVVFFSRLEAKLRYQVRQAKEGVFGSSTASSRMPIKANSEQKGKSPRCNPGRKGFGRKSHDGEVDCTIEVEAPDVCPECGVSLEEKGMEERSVLDTPSQKPQRVLFRLITRKM</sequence>
<dbReference type="EMBL" id="JACRDE010000093">
    <property type="protein sequence ID" value="MBI5248457.1"/>
    <property type="molecule type" value="Genomic_DNA"/>
</dbReference>